<keyword evidence="2" id="KW-1185">Reference proteome</keyword>
<dbReference type="AlphaFoldDB" id="A0A3Q3IZ08"/>
<sequence length="61" mass="6668">PLVSGVFMLPLSCIVKSKQLSICLIFYQDPDVLCNHPHSTIIFISAPPPQTLGFTHTSSKV</sequence>
<dbReference type="Proteomes" id="UP000261600">
    <property type="component" value="Unplaced"/>
</dbReference>
<name>A0A3Q3IZ08_MONAL</name>
<reference evidence="1" key="2">
    <citation type="submission" date="2025-09" db="UniProtKB">
        <authorList>
            <consortium name="Ensembl"/>
        </authorList>
    </citation>
    <scope>IDENTIFICATION</scope>
</reference>
<organism evidence="1 2">
    <name type="scientific">Monopterus albus</name>
    <name type="common">Swamp eel</name>
    <dbReference type="NCBI Taxonomy" id="43700"/>
    <lineage>
        <taxon>Eukaryota</taxon>
        <taxon>Metazoa</taxon>
        <taxon>Chordata</taxon>
        <taxon>Craniata</taxon>
        <taxon>Vertebrata</taxon>
        <taxon>Euteleostomi</taxon>
        <taxon>Actinopterygii</taxon>
        <taxon>Neopterygii</taxon>
        <taxon>Teleostei</taxon>
        <taxon>Neoteleostei</taxon>
        <taxon>Acanthomorphata</taxon>
        <taxon>Anabantaria</taxon>
        <taxon>Synbranchiformes</taxon>
        <taxon>Synbranchidae</taxon>
        <taxon>Monopterus</taxon>
    </lineage>
</organism>
<evidence type="ECO:0000313" key="2">
    <source>
        <dbReference type="Proteomes" id="UP000261600"/>
    </source>
</evidence>
<protein>
    <submittedName>
        <fullName evidence="1">Uncharacterized protein</fullName>
    </submittedName>
</protein>
<proteinExistence type="predicted"/>
<dbReference type="Ensembl" id="ENSMALT00000011231.1">
    <property type="protein sequence ID" value="ENSMALP00000010993.1"/>
    <property type="gene ID" value="ENSMALG00000007843.1"/>
</dbReference>
<reference evidence="1" key="1">
    <citation type="submission" date="2025-08" db="UniProtKB">
        <authorList>
            <consortium name="Ensembl"/>
        </authorList>
    </citation>
    <scope>IDENTIFICATION</scope>
</reference>
<accession>A0A3Q3IZ08</accession>
<evidence type="ECO:0000313" key="1">
    <source>
        <dbReference type="Ensembl" id="ENSMALP00000010993.1"/>
    </source>
</evidence>